<reference evidence="1" key="1">
    <citation type="submission" date="2022-01" db="EMBL/GenBank/DDBJ databases">
        <title>Gordonia xiamenensis sp. nov., isolated from surface seawater in Xiamen.</title>
        <authorList>
            <person name="He Y.F."/>
        </authorList>
    </citation>
    <scope>NUCLEOTIDE SEQUENCE</scope>
    <source>
        <strain evidence="1">GW1C4-4</strain>
    </source>
</reference>
<comment type="caution">
    <text evidence="1">The sequence shown here is derived from an EMBL/GenBank/DDBJ whole genome shotgun (WGS) entry which is preliminary data.</text>
</comment>
<dbReference type="RefSeq" id="WP_235724677.1">
    <property type="nucleotide sequence ID" value="NZ_JAKGCU010000016.1"/>
</dbReference>
<protein>
    <submittedName>
        <fullName evidence="1">Uncharacterized protein</fullName>
    </submittedName>
</protein>
<evidence type="ECO:0000313" key="2">
    <source>
        <dbReference type="Proteomes" id="UP001108089"/>
    </source>
</evidence>
<gene>
    <name evidence="1" type="ORF">L1892_16360</name>
</gene>
<evidence type="ECO:0000313" key="1">
    <source>
        <dbReference type="EMBL" id="MCF3939951.1"/>
    </source>
</evidence>
<dbReference type="EMBL" id="JAKGCU010000016">
    <property type="protein sequence ID" value="MCF3939951.1"/>
    <property type="molecule type" value="Genomic_DNA"/>
</dbReference>
<dbReference type="Proteomes" id="UP001108089">
    <property type="component" value="Unassembled WGS sequence"/>
</dbReference>
<proteinExistence type="predicted"/>
<name>A0ABS9DLB5_9ACTN</name>
<keyword evidence="2" id="KW-1185">Reference proteome</keyword>
<accession>A0ABS9DLB5</accession>
<organism evidence="1 2">
    <name type="scientific">Gordonia tangerina</name>
    <dbReference type="NCBI Taxonomy" id="2911060"/>
    <lineage>
        <taxon>Bacteria</taxon>
        <taxon>Bacillati</taxon>
        <taxon>Actinomycetota</taxon>
        <taxon>Actinomycetes</taxon>
        <taxon>Mycobacteriales</taxon>
        <taxon>Gordoniaceae</taxon>
        <taxon>Gordonia</taxon>
    </lineage>
</organism>
<sequence>MSLRREFAIQLPNGKLASRADLAPNPFLIPTDEPMVFHSETDAKEAAQHIRGVARKCGVDDLLVRVVHCWCGPWTTVDHGEQIARDFLDYLREEA</sequence>